<dbReference type="RefSeq" id="WP_077850129.1">
    <property type="nucleotide sequence ID" value="NZ_LZZM01000242.1"/>
</dbReference>
<evidence type="ECO:0000313" key="2">
    <source>
        <dbReference type="Proteomes" id="UP000190890"/>
    </source>
</evidence>
<keyword evidence="2" id="KW-1185">Reference proteome</keyword>
<comment type="caution">
    <text evidence="1">The sequence shown here is derived from an EMBL/GenBank/DDBJ whole genome shotgun (WGS) entry which is preliminary data.</text>
</comment>
<protein>
    <submittedName>
        <fullName evidence="1">Uncharacterized protein</fullName>
    </submittedName>
</protein>
<name>A0A1S8SY09_9CLOT</name>
<proteinExistence type="predicted"/>
<gene>
    <name evidence="1" type="ORF">CLPUN_52510</name>
</gene>
<evidence type="ECO:0000313" key="1">
    <source>
        <dbReference type="EMBL" id="OOM70292.1"/>
    </source>
</evidence>
<accession>A0A1S8SY09</accession>
<organism evidence="1 2">
    <name type="scientific">Clostridium puniceum</name>
    <dbReference type="NCBI Taxonomy" id="29367"/>
    <lineage>
        <taxon>Bacteria</taxon>
        <taxon>Bacillati</taxon>
        <taxon>Bacillota</taxon>
        <taxon>Clostridia</taxon>
        <taxon>Eubacteriales</taxon>
        <taxon>Clostridiaceae</taxon>
        <taxon>Clostridium</taxon>
    </lineage>
</organism>
<dbReference type="EMBL" id="LZZM01000242">
    <property type="protein sequence ID" value="OOM70292.1"/>
    <property type="molecule type" value="Genomic_DNA"/>
</dbReference>
<sequence>MKIDEYINLIESTLKYETPNYILQKIINDLRKNGVAKYKDDENGTKVKIDSDWDRIKRICECLKEKPESTIQYIENALINKGYRY</sequence>
<dbReference type="AlphaFoldDB" id="A0A1S8SY09"/>
<dbReference type="Proteomes" id="UP000190890">
    <property type="component" value="Unassembled WGS sequence"/>
</dbReference>
<reference evidence="1 2" key="1">
    <citation type="submission" date="2016-05" db="EMBL/GenBank/DDBJ databases">
        <title>Microbial solvent formation.</title>
        <authorList>
            <person name="Poehlein A."/>
            <person name="Montoya Solano J.D."/>
            <person name="Flitsch S."/>
            <person name="Krabben P."/>
            <person name="Duerre P."/>
            <person name="Daniel R."/>
        </authorList>
    </citation>
    <scope>NUCLEOTIDE SEQUENCE [LARGE SCALE GENOMIC DNA]</scope>
    <source>
        <strain evidence="1 2">DSM 2619</strain>
    </source>
</reference>